<sequence>MSSSLRGTSKFWIRTKTEGARLPPVESARTQDRSRRRRPSPSRSTSPPPRSYRYTSGFCYTSLTGDCGATCELRRRHHHHRSEAPLPRRRNQLRSLRTPADLLRRCGD</sequence>
<evidence type="ECO:0000256" key="1">
    <source>
        <dbReference type="SAM" id="MobiDB-lite"/>
    </source>
</evidence>
<dbReference type="EMBL" id="CADCXV010000978">
    <property type="protein sequence ID" value="CAB0039737.1"/>
    <property type="molecule type" value="Genomic_DNA"/>
</dbReference>
<gene>
    <name evidence="2" type="ORF">TBRA_LOCUS11475</name>
</gene>
<keyword evidence="3" id="KW-1185">Reference proteome</keyword>
<protein>
    <submittedName>
        <fullName evidence="2">Uncharacterized protein</fullName>
    </submittedName>
</protein>
<feature type="region of interest" description="Disordered" evidence="1">
    <location>
        <begin position="1"/>
        <end position="54"/>
    </location>
</feature>
<feature type="compositionally biased region" description="Low complexity" evidence="1">
    <location>
        <begin position="41"/>
        <end position="54"/>
    </location>
</feature>
<dbReference type="AlphaFoldDB" id="A0A6H5IR47"/>
<proteinExistence type="predicted"/>
<name>A0A6H5IR47_9HYME</name>
<evidence type="ECO:0000313" key="2">
    <source>
        <dbReference type="EMBL" id="CAB0039737.1"/>
    </source>
</evidence>
<evidence type="ECO:0000313" key="3">
    <source>
        <dbReference type="Proteomes" id="UP000479190"/>
    </source>
</evidence>
<feature type="region of interest" description="Disordered" evidence="1">
    <location>
        <begin position="76"/>
        <end position="108"/>
    </location>
</feature>
<dbReference type="Proteomes" id="UP000479190">
    <property type="component" value="Unassembled WGS sequence"/>
</dbReference>
<feature type="compositionally biased region" description="Basic residues" evidence="1">
    <location>
        <begin position="76"/>
        <end position="92"/>
    </location>
</feature>
<organism evidence="2 3">
    <name type="scientific">Trichogramma brassicae</name>
    <dbReference type="NCBI Taxonomy" id="86971"/>
    <lineage>
        <taxon>Eukaryota</taxon>
        <taxon>Metazoa</taxon>
        <taxon>Ecdysozoa</taxon>
        <taxon>Arthropoda</taxon>
        <taxon>Hexapoda</taxon>
        <taxon>Insecta</taxon>
        <taxon>Pterygota</taxon>
        <taxon>Neoptera</taxon>
        <taxon>Endopterygota</taxon>
        <taxon>Hymenoptera</taxon>
        <taxon>Apocrita</taxon>
        <taxon>Proctotrupomorpha</taxon>
        <taxon>Chalcidoidea</taxon>
        <taxon>Trichogrammatidae</taxon>
        <taxon>Trichogramma</taxon>
    </lineage>
</organism>
<accession>A0A6H5IR47</accession>
<reference evidence="2 3" key="1">
    <citation type="submission" date="2020-02" db="EMBL/GenBank/DDBJ databases">
        <authorList>
            <person name="Ferguson B K."/>
        </authorList>
    </citation>
    <scope>NUCLEOTIDE SEQUENCE [LARGE SCALE GENOMIC DNA]</scope>
</reference>